<dbReference type="InterPro" id="IPR007138">
    <property type="entry name" value="ABM_dom"/>
</dbReference>
<dbReference type="AlphaFoldDB" id="A0A1M5AAV8"/>
<organism evidence="2 3">
    <name type="scientific">Seinonella peptonophila</name>
    <dbReference type="NCBI Taxonomy" id="112248"/>
    <lineage>
        <taxon>Bacteria</taxon>
        <taxon>Bacillati</taxon>
        <taxon>Bacillota</taxon>
        <taxon>Bacilli</taxon>
        <taxon>Bacillales</taxon>
        <taxon>Thermoactinomycetaceae</taxon>
        <taxon>Seinonella</taxon>
    </lineage>
</organism>
<dbReference type="STRING" id="112248.SAMN05444392_1133"/>
<keyword evidence="3" id="KW-1185">Reference proteome</keyword>
<dbReference type="PROSITE" id="PS51725">
    <property type="entry name" value="ABM"/>
    <property type="match status" value="1"/>
</dbReference>
<dbReference type="OrthoDB" id="165368at2"/>
<dbReference type="InterPro" id="IPR011008">
    <property type="entry name" value="Dimeric_a/b-barrel"/>
</dbReference>
<accession>A0A1M5AAV8</accession>
<keyword evidence="2" id="KW-0503">Monooxygenase</keyword>
<evidence type="ECO:0000313" key="3">
    <source>
        <dbReference type="Proteomes" id="UP000184476"/>
    </source>
</evidence>
<dbReference type="RefSeq" id="WP_073156829.1">
    <property type="nucleotide sequence ID" value="NZ_FQVL01000013.1"/>
</dbReference>
<dbReference type="Pfam" id="PF03992">
    <property type="entry name" value="ABM"/>
    <property type="match status" value="1"/>
</dbReference>
<protein>
    <submittedName>
        <fullName evidence="2">Quinol monooxygenase YgiN</fullName>
    </submittedName>
</protein>
<feature type="domain" description="ABM" evidence="1">
    <location>
        <begin position="5"/>
        <end position="93"/>
    </location>
</feature>
<sequence length="101" mass="11163">MNTHFGMYVKFTSHKGKRDLLVKELLTAAKNLQSIEGCLLYIINSSSSDENTVWVTEVWESPEAHKASLLLEESKAAIERAKNLIISVESIELSTIGGKGL</sequence>
<evidence type="ECO:0000313" key="2">
    <source>
        <dbReference type="EMBL" id="SHF27450.1"/>
    </source>
</evidence>
<keyword evidence="2" id="KW-0560">Oxidoreductase</keyword>
<evidence type="ECO:0000259" key="1">
    <source>
        <dbReference type="PROSITE" id="PS51725"/>
    </source>
</evidence>
<gene>
    <name evidence="2" type="ORF">SAMN05444392_1133</name>
</gene>
<reference evidence="2 3" key="1">
    <citation type="submission" date="2016-11" db="EMBL/GenBank/DDBJ databases">
        <authorList>
            <person name="Jaros S."/>
            <person name="Januszkiewicz K."/>
            <person name="Wedrychowicz H."/>
        </authorList>
    </citation>
    <scope>NUCLEOTIDE SEQUENCE [LARGE SCALE GENOMIC DNA]</scope>
    <source>
        <strain evidence="2 3">DSM 44666</strain>
    </source>
</reference>
<dbReference type="Proteomes" id="UP000184476">
    <property type="component" value="Unassembled WGS sequence"/>
</dbReference>
<proteinExistence type="predicted"/>
<name>A0A1M5AAV8_9BACL</name>
<dbReference type="Gene3D" id="3.30.70.100">
    <property type="match status" value="1"/>
</dbReference>
<dbReference type="GO" id="GO:0004497">
    <property type="term" value="F:monooxygenase activity"/>
    <property type="evidence" value="ECO:0007669"/>
    <property type="project" value="UniProtKB-KW"/>
</dbReference>
<dbReference type="SUPFAM" id="SSF54909">
    <property type="entry name" value="Dimeric alpha+beta barrel"/>
    <property type="match status" value="1"/>
</dbReference>
<dbReference type="EMBL" id="FQVL01000013">
    <property type="protein sequence ID" value="SHF27450.1"/>
    <property type="molecule type" value="Genomic_DNA"/>
</dbReference>